<feature type="transmembrane region" description="Helical" evidence="6">
    <location>
        <begin position="353"/>
        <end position="373"/>
    </location>
</feature>
<dbReference type="PANTHER" id="PTHR43652:SF2">
    <property type="entry name" value="BASIC AMINO ACID ANTIPORTER YFCC-RELATED"/>
    <property type="match status" value="1"/>
</dbReference>
<feature type="transmembrane region" description="Helical" evidence="6">
    <location>
        <begin position="312"/>
        <end position="333"/>
    </location>
</feature>
<keyword evidence="5 6" id="KW-0472">Membrane</keyword>
<comment type="subcellular location">
    <subcellularLocation>
        <location evidence="1">Cell membrane</location>
        <topology evidence="1">Multi-pass membrane protein</topology>
    </subcellularLocation>
</comment>
<evidence type="ECO:0000256" key="5">
    <source>
        <dbReference type="ARBA" id="ARBA00023136"/>
    </source>
</evidence>
<organism evidence="7 8">
    <name type="scientific">Caldisericum exile</name>
    <dbReference type="NCBI Taxonomy" id="693075"/>
    <lineage>
        <taxon>Bacteria</taxon>
        <taxon>Pseudomonadati</taxon>
        <taxon>Caldisericota/Cryosericota group</taxon>
        <taxon>Caldisericota</taxon>
        <taxon>Caldisericia</taxon>
        <taxon>Caldisericales</taxon>
        <taxon>Caldisericaceae</taxon>
        <taxon>Caldisericum</taxon>
    </lineage>
</organism>
<feature type="transmembrane region" description="Helical" evidence="6">
    <location>
        <begin position="414"/>
        <end position="433"/>
    </location>
</feature>
<sequence length="466" mass="51521">MEEKTLKISKKAFINTLIILFVLMVVALIITYLIPSGSYKRVITNGIETINPNSFTFVPKIYLPIYKLFTAPIEVLFSKDAPLVVTIIIFILFVSGSFSVLSKANIVKAIILSITKRFERRKYLLIAIVIFIFMSLGAILGLFEEMIPLVPLVVSLAISMGFDDLTGLGMSLLAVGFGFSAAISNPFSIGVAQRLAGLPLFSGAYLRIVFFILTYFITTLFVISHAKSIENRDTRVNLIEEYASNPKELRAIRFFALSLVLMLAVVIITPFNGTLSQISLPLITLIFLIAGFGSGIFAGLTIKDTFKTFFEGILNVAPSIILILMAVSVKHIIEQGNVIDTILYFAQTYILKTNQYVAGIVMYITTLILNFFIGSASAKAFLVIPILAPLSDLVGLTRQVAVTAFCFGDGFSNLLYPTNAVLIIGLSLVDMPYPKWIRWTIKIQAIIFLVSMLFLMFAIKIHYGPF</sequence>
<dbReference type="PANTHER" id="PTHR43652">
    <property type="entry name" value="BASIC AMINO ACID ANTIPORTER YFCC-RELATED"/>
    <property type="match status" value="1"/>
</dbReference>
<evidence type="ECO:0000256" key="6">
    <source>
        <dbReference type="SAM" id="Phobius"/>
    </source>
</evidence>
<keyword evidence="2" id="KW-1003">Cell membrane</keyword>
<feature type="transmembrane region" description="Helical" evidence="6">
    <location>
        <begin position="172"/>
        <end position="192"/>
    </location>
</feature>
<gene>
    <name evidence="7" type="ORF">C0189_04370</name>
</gene>
<dbReference type="InterPro" id="IPR018385">
    <property type="entry name" value="C4_dicarb_anaerob_car-like"/>
</dbReference>
<dbReference type="Pfam" id="PF03606">
    <property type="entry name" value="DcuC"/>
    <property type="match status" value="1"/>
</dbReference>
<feature type="transmembrane region" description="Helical" evidence="6">
    <location>
        <begin position="380"/>
        <end position="402"/>
    </location>
</feature>
<name>A0A2J6WDS0_9BACT</name>
<evidence type="ECO:0000313" key="7">
    <source>
        <dbReference type="EMBL" id="PMP66816.1"/>
    </source>
</evidence>
<dbReference type="InterPro" id="IPR051679">
    <property type="entry name" value="DASS-Related_Transporters"/>
</dbReference>
<keyword evidence="3 6" id="KW-0812">Transmembrane</keyword>
<evidence type="ECO:0000256" key="1">
    <source>
        <dbReference type="ARBA" id="ARBA00004651"/>
    </source>
</evidence>
<dbReference type="EMBL" id="PNIL01000063">
    <property type="protein sequence ID" value="PMP66816.1"/>
    <property type="molecule type" value="Genomic_DNA"/>
</dbReference>
<accession>A0A2J6WDS0</accession>
<feature type="transmembrane region" description="Helical" evidence="6">
    <location>
        <begin position="445"/>
        <end position="463"/>
    </location>
</feature>
<feature type="transmembrane region" description="Helical" evidence="6">
    <location>
        <begin position="204"/>
        <end position="223"/>
    </location>
</feature>
<dbReference type="GO" id="GO:0005886">
    <property type="term" value="C:plasma membrane"/>
    <property type="evidence" value="ECO:0007669"/>
    <property type="project" value="UniProtKB-SubCell"/>
</dbReference>
<feature type="transmembrane region" description="Helical" evidence="6">
    <location>
        <begin position="254"/>
        <end position="272"/>
    </location>
</feature>
<keyword evidence="4 6" id="KW-1133">Transmembrane helix</keyword>
<feature type="transmembrane region" description="Helical" evidence="6">
    <location>
        <begin position="149"/>
        <end position="165"/>
    </location>
</feature>
<dbReference type="RefSeq" id="WP_424607082.1">
    <property type="nucleotide sequence ID" value="NZ_JBNARP010000046.1"/>
</dbReference>
<evidence type="ECO:0008006" key="9">
    <source>
        <dbReference type="Google" id="ProtNLM"/>
    </source>
</evidence>
<protein>
    <recommendedName>
        <fullName evidence="9">YfcC family protein</fullName>
    </recommendedName>
</protein>
<feature type="transmembrane region" description="Helical" evidence="6">
    <location>
        <begin position="123"/>
        <end position="143"/>
    </location>
</feature>
<evidence type="ECO:0000256" key="3">
    <source>
        <dbReference type="ARBA" id="ARBA00022692"/>
    </source>
</evidence>
<proteinExistence type="predicted"/>
<dbReference type="Proteomes" id="UP000237040">
    <property type="component" value="Unassembled WGS sequence"/>
</dbReference>
<evidence type="ECO:0000256" key="2">
    <source>
        <dbReference type="ARBA" id="ARBA00022475"/>
    </source>
</evidence>
<feature type="transmembrane region" description="Helical" evidence="6">
    <location>
        <begin position="12"/>
        <end position="34"/>
    </location>
</feature>
<reference evidence="7 8" key="1">
    <citation type="submission" date="2018-01" db="EMBL/GenBank/DDBJ databases">
        <title>Metagenomic assembled genomes from two thermal pools in the Uzon Caldera, Kamchatka, Russia.</title>
        <authorList>
            <person name="Wilkins L."/>
            <person name="Ettinger C."/>
        </authorList>
    </citation>
    <scope>NUCLEOTIDE SEQUENCE [LARGE SCALE GENOMIC DNA]</scope>
    <source>
        <strain evidence="7">ZAV-07</strain>
    </source>
</reference>
<comment type="caution">
    <text evidence="7">The sequence shown here is derived from an EMBL/GenBank/DDBJ whole genome shotgun (WGS) entry which is preliminary data.</text>
</comment>
<dbReference type="AlphaFoldDB" id="A0A2J6WDS0"/>
<evidence type="ECO:0000256" key="4">
    <source>
        <dbReference type="ARBA" id="ARBA00022989"/>
    </source>
</evidence>
<feature type="transmembrane region" description="Helical" evidence="6">
    <location>
        <begin position="278"/>
        <end position="300"/>
    </location>
</feature>
<feature type="transmembrane region" description="Helical" evidence="6">
    <location>
        <begin position="81"/>
        <end position="102"/>
    </location>
</feature>
<evidence type="ECO:0000313" key="8">
    <source>
        <dbReference type="Proteomes" id="UP000237040"/>
    </source>
</evidence>